<evidence type="ECO:0000313" key="4">
    <source>
        <dbReference type="EMBL" id="KAJ9137518.1"/>
    </source>
</evidence>
<dbReference type="GO" id="GO:0008270">
    <property type="term" value="F:zinc ion binding"/>
    <property type="evidence" value="ECO:0007669"/>
    <property type="project" value="InterPro"/>
</dbReference>
<keyword evidence="1" id="KW-0539">Nucleus</keyword>
<sequence>MDATETPFPDLIGSSDDDASHVIGPDLSKDTEVLANYLPGKACISRGALAGAPGQHGLRATPAGVLFTTVRRKPIGLTVDQPTTFRKCEIIEKLVEPFATDLVNMYFEKVNQCFPLLDEASFMRQYAHDKGKLSSALLACLYAQCMTFWRHSGVLSQRHRPDPRFVWNQATEAMYSELHVSPGMSTIISLLLNLNGRPLTTMVGNGVQLASAVSIAHSLGLNRNPSDWDIPQGEKSTRIRLWWALFVLDKWSSLAYGTPPHLKRGQHDVVRPTLEAFCGQPASMQSKSASVFRALVSLTEVLDTYLEHAYRLGPHEDRYPATVATEMELQLNQWEDSLEDGLRRVITRGMELVIPGSANLRLAYLYMKLLLTRLQLDLQKQHDVPNNSLLTNRYAQVRRAAEEIVLLIQGLNESHLCDFWLPLSAFTLSSTVTFLLRCALETEHSSLGLAQSMSLKLANDMIIALRGHRQTCEWDIGDICLVQYGKIVEDLSTSCSSNADDSLDIHGLREAMITHVQDIDELFPSLWDMFNGTSESL</sequence>
<dbReference type="InterPro" id="IPR050797">
    <property type="entry name" value="Carb_Metab_Trans_Reg"/>
</dbReference>
<dbReference type="EMBL" id="JANBVO010000034">
    <property type="protein sequence ID" value="KAJ9137518.1"/>
    <property type="molecule type" value="Genomic_DNA"/>
</dbReference>
<dbReference type="InterPro" id="IPR007219">
    <property type="entry name" value="XnlR_reg_dom"/>
</dbReference>
<name>A0AA38R543_9PEZI</name>
<organism evidence="4 5">
    <name type="scientific">Pleurostoma richardsiae</name>
    <dbReference type="NCBI Taxonomy" id="41990"/>
    <lineage>
        <taxon>Eukaryota</taxon>
        <taxon>Fungi</taxon>
        <taxon>Dikarya</taxon>
        <taxon>Ascomycota</taxon>
        <taxon>Pezizomycotina</taxon>
        <taxon>Sordariomycetes</taxon>
        <taxon>Sordariomycetidae</taxon>
        <taxon>Calosphaeriales</taxon>
        <taxon>Pleurostomataceae</taxon>
        <taxon>Pleurostoma</taxon>
    </lineage>
</organism>
<reference evidence="4" key="1">
    <citation type="submission" date="2022-07" db="EMBL/GenBank/DDBJ databases">
        <title>Fungi with potential for degradation of polypropylene.</title>
        <authorList>
            <person name="Gostincar C."/>
        </authorList>
    </citation>
    <scope>NUCLEOTIDE SEQUENCE</scope>
    <source>
        <strain evidence="4">EXF-13308</strain>
    </source>
</reference>
<dbReference type="GO" id="GO:0001080">
    <property type="term" value="P:nitrogen catabolite activation of transcription from RNA polymerase II promoter"/>
    <property type="evidence" value="ECO:0007669"/>
    <property type="project" value="TreeGrafter"/>
</dbReference>
<dbReference type="PANTHER" id="PTHR31668">
    <property type="entry name" value="GLUCOSE TRANSPORT TRANSCRIPTION REGULATOR RGT1-RELATED-RELATED"/>
    <property type="match status" value="1"/>
</dbReference>
<feature type="region of interest" description="Disordered" evidence="2">
    <location>
        <begin position="1"/>
        <end position="23"/>
    </location>
</feature>
<dbReference type="GO" id="GO:0006351">
    <property type="term" value="P:DNA-templated transcription"/>
    <property type="evidence" value="ECO:0007669"/>
    <property type="project" value="InterPro"/>
</dbReference>
<evidence type="ECO:0000259" key="3">
    <source>
        <dbReference type="SMART" id="SM00906"/>
    </source>
</evidence>
<protein>
    <submittedName>
        <fullName evidence="4">C6 transcription factor</fullName>
    </submittedName>
</protein>
<evidence type="ECO:0000256" key="1">
    <source>
        <dbReference type="ARBA" id="ARBA00023242"/>
    </source>
</evidence>
<feature type="domain" description="Xylanolytic transcriptional activator regulatory" evidence="3">
    <location>
        <begin position="205"/>
        <end position="277"/>
    </location>
</feature>
<dbReference type="AlphaFoldDB" id="A0AA38R543"/>
<dbReference type="GO" id="GO:0003677">
    <property type="term" value="F:DNA binding"/>
    <property type="evidence" value="ECO:0007669"/>
    <property type="project" value="InterPro"/>
</dbReference>
<gene>
    <name evidence="4" type="ORF">NKR23_g9170</name>
</gene>
<dbReference type="GO" id="GO:0005634">
    <property type="term" value="C:nucleus"/>
    <property type="evidence" value="ECO:0007669"/>
    <property type="project" value="TreeGrafter"/>
</dbReference>
<proteinExistence type="predicted"/>
<dbReference type="Pfam" id="PF04082">
    <property type="entry name" value="Fungal_trans"/>
    <property type="match status" value="1"/>
</dbReference>
<evidence type="ECO:0000313" key="5">
    <source>
        <dbReference type="Proteomes" id="UP001174694"/>
    </source>
</evidence>
<dbReference type="SMART" id="SM00906">
    <property type="entry name" value="Fungal_trans"/>
    <property type="match status" value="1"/>
</dbReference>
<dbReference type="PANTHER" id="PTHR31668:SF10">
    <property type="entry name" value="ZN(II)2CYS6 TRANSCRIPTION FACTOR (EUROFUNG)"/>
    <property type="match status" value="1"/>
</dbReference>
<dbReference type="Proteomes" id="UP001174694">
    <property type="component" value="Unassembled WGS sequence"/>
</dbReference>
<keyword evidence="5" id="KW-1185">Reference proteome</keyword>
<evidence type="ECO:0000256" key="2">
    <source>
        <dbReference type="SAM" id="MobiDB-lite"/>
    </source>
</evidence>
<accession>A0AA38R543</accession>
<dbReference type="CDD" id="cd12148">
    <property type="entry name" value="fungal_TF_MHR"/>
    <property type="match status" value="1"/>
</dbReference>
<comment type="caution">
    <text evidence="4">The sequence shown here is derived from an EMBL/GenBank/DDBJ whole genome shotgun (WGS) entry which is preliminary data.</text>
</comment>